<organism evidence="1 2">
    <name type="scientific">Thalictrum thalictroides</name>
    <name type="common">Rue-anemone</name>
    <name type="synonym">Anemone thalictroides</name>
    <dbReference type="NCBI Taxonomy" id="46969"/>
    <lineage>
        <taxon>Eukaryota</taxon>
        <taxon>Viridiplantae</taxon>
        <taxon>Streptophyta</taxon>
        <taxon>Embryophyta</taxon>
        <taxon>Tracheophyta</taxon>
        <taxon>Spermatophyta</taxon>
        <taxon>Magnoliopsida</taxon>
        <taxon>Ranunculales</taxon>
        <taxon>Ranunculaceae</taxon>
        <taxon>Thalictroideae</taxon>
        <taxon>Thalictrum</taxon>
    </lineage>
</organism>
<keyword evidence="2" id="KW-1185">Reference proteome</keyword>
<comment type="caution">
    <text evidence="1">The sequence shown here is derived from an EMBL/GenBank/DDBJ whole genome shotgun (WGS) entry which is preliminary data.</text>
</comment>
<protein>
    <submittedName>
        <fullName evidence="1">Uncharacterized protein</fullName>
    </submittedName>
</protein>
<name>A0A7J6WDH9_THATH</name>
<dbReference type="EMBL" id="JABWDY010018975">
    <property type="protein sequence ID" value="KAF5194252.1"/>
    <property type="molecule type" value="Genomic_DNA"/>
</dbReference>
<evidence type="ECO:0000313" key="1">
    <source>
        <dbReference type="EMBL" id="KAF5194252.1"/>
    </source>
</evidence>
<evidence type="ECO:0000313" key="2">
    <source>
        <dbReference type="Proteomes" id="UP000554482"/>
    </source>
</evidence>
<proteinExistence type="predicted"/>
<dbReference type="Proteomes" id="UP000554482">
    <property type="component" value="Unassembled WGS sequence"/>
</dbReference>
<sequence length="106" mass="11666">MGWPGSFSSGSSELSKIWLPEIPSGECWYPLCSDGESDGRWPCWGEILELISDPSPSWFAFRDEGDLSLIGCCLDGFSFFGSLPSGDNDLVEVSHCLDCLYSLESR</sequence>
<accession>A0A7J6WDH9</accession>
<reference evidence="1 2" key="1">
    <citation type="submission" date="2020-06" db="EMBL/GenBank/DDBJ databases">
        <title>Transcriptomic and genomic resources for Thalictrum thalictroides and T. hernandezii: Facilitating candidate gene discovery in an emerging model plant lineage.</title>
        <authorList>
            <person name="Arias T."/>
            <person name="Riano-Pachon D.M."/>
            <person name="Di Stilio V.S."/>
        </authorList>
    </citation>
    <scope>NUCLEOTIDE SEQUENCE [LARGE SCALE GENOMIC DNA]</scope>
    <source>
        <strain evidence="2">cv. WT478/WT964</strain>
        <tissue evidence="1">Leaves</tissue>
    </source>
</reference>
<gene>
    <name evidence="1" type="ORF">FRX31_016161</name>
</gene>
<dbReference type="AlphaFoldDB" id="A0A7J6WDH9"/>